<organism evidence="2 3">
    <name type="scientific">Eumeta variegata</name>
    <name type="common">Bagworm moth</name>
    <name type="synonym">Eumeta japonica</name>
    <dbReference type="NCBI Taxonomy" id="151549"/>
    <lineage>
        <taxon>Eukaryota</taxon>
        <taxon>Metazoa</taxon>
        <taxon>Ecdysozoa</taxon>
        <taxon>Arthropoda</taxon>
        <taxon>Hexapoda</taxon>
        <taxon>Insecta</taxon>
        <taxon>Pterygota</taxon>
        <taxon>Neoptera</taxon>
        <taxon>Endopterygota</taxon>
        <taxon>Lepidoptera</taxon>
        <taxon>Glossata</taxon>
        <taxon>Ditrysia</taxon>
        <taxon>Tineoidea</taxon>
        <taxon>Psychidae</taxon>
        <taxon>Oiketicinae</taxon>
        <taxon>Eumeta</taxon>
    </lineage>
</organism>
<dbReference type="EMBL" id="BGZK01001628">
    <property type="protein sequence ID" value="GBP83597.1"/>
    <property type="molecule type" value="Genomic_DNA"/>
</dbReference>
<sequence length="110" mass="12252">MPLRPHYAVALDSFVCVRAYTMLFDTSLYELRSYVSIRLLLTETASAYEGPCETGVSPRKPPKDRKTDGANKRTSDVRQTPRKLAYLISGKFCDSPILVSLTCSTLNDTA</sequence>
<name>A0A4C1ZAF0_EUMVA</name>
<dbReference type="Proteomes" id="UP000299102">
    <property type="component" value="Unassembled WGS sequence"/>
</dbReference>
<protein>
    <submittedName>
        <fullName evidence="2">Uncharacterized protein</fullName>
    </submittedName>
</protein>
<proteinExistence type="predicted"/>
<dbReference type="AlphaFoldDB" id="A0A4C1ZAF0"/>
<reference evidence="2 3" key="1">
    <citation type="journal article" date="2019" name="Commun. Biol.">
        <title>The bagworm genome reveals a unique fibroin gene that provides high tensile strength.</title>
        <authorList>
            <person name="Kono N."/>
            <person name="Nakamura H."/>
            <person name="Ohtoshi R."/>
            <person name="Tomita M."/>
            <person name="Numata K."/>
            <person name="Arakawa K."/>
        </authorList>
    </citation>
    <scope>NUCLEOTIDE SEQUENCE [LARGE SCALE GENOMIC DNA]</scope>
</reference>
<feature type="compositionally biased region" description="Basic and acidic residues" evidence="1">
    <location>
        <begin position="64"/>
        <end position="76"/>
    </location>
</feature>
<accession>A0A4C1ZAF0</accession>
<gene>
    <name evidence="2" type="ORF">EVAR_49088_1</name>
</gene>
<evidence type="ECO:0000313" key="3">
    <source>
        <dbReference type="Proteomes" id="UP000299102"/>
    </source>
</evidence>
<evidence type="ECO:0000256" key="1">
    <source>
        <dbReference type="SAM" id="MobiDB-lite"/>
    </source>
</evidence>
<keyword evidence="3" id="KW-1185">Reference proteome</keyword>
<evidence type="ECO:0000313" key="2">
    <source>
        <dbReference type="EMBL" id="GBP83597.1"/>
    </source>
</evidence>
<feature type="region of interest" description="Disordered" evidence="1">
    <location>
        <begin position="49"/>
        <end position="78"/>
    </location>
</feature>
<comment type="caution">
    <text evidence="2">The sequence shown here is derived from an EMBL/GenBank/DDBJ whole genome shotgun (WGS) entry which is preliminary data.</text>
</comment>